<evidence type="ECO:0000256" key="2">
    <source>
        <dbReference type="ARBA" id="ARBA00022692"/>
    </source>
</evidence>
<evidence type="ECO:0000256" key="4">
    <source>
        <dbReference type="ARBA" id="ARBA00023136"/>
    </source>
</evidence>
<dbReference type="PANTHER" id="PTHR23501:SF78">
    <property type="entry name" value="MAJOR FACILITATOR SUPERFAMILY (MFS) PROFILE DOMAIN-CONTAINING PROTEIN-RELATED"/>
    <property type="match status" value="1"/>
</dbReference>
<dbReference type="InterPro" id="IPR020846">
    <property type="entry name" value="MFS_dom"/>
</dbReference>
<feature type="transmembrane region" description="Helical" evidence="5">
    <location>
        <begin position="209"/>
        <end position="227"/>
    </location>
</feature>
<dbReference type="GO" id="GO:0022857">
    <property type="term" value="F:transmembrane transporter activity"/>
    <property type="evidence" value="ECO:0007669"/>
    <property type="project" value="InterPro"/>
</dbReference>
<keyword evidence="3 5" id="KW-1133">Transmembrane helix</keyword>
<reference evidence="9" key="3">
    <citation type="submission" date="2025-04" db="UniProtKB">
        <authorList>
            <consortium name="RefSeq"/>
        </authorList>
    </citation>
    <scope>IDENTIFICATION</scope>
    <source>
        <strain evidence="9">CBS 304.34</strain>
    </source>
</reference>
<feature type="domain" description="Major facilitator superfamily (MFS) profile" evidence="6">
    <location>
        <begin position="16"/>
        <end position="462"/>
    </location>
</feature>
<dbReference type="Proteomes" id="UP000504636">
    <property type="component" value="Unplaced"/>
</dbReference>
<dbReference type="GeneID" id="54455451"/>
<evidence type="ECO:0000256" key="5">
    <source>
        <dbReference type="SAM" id="Phobius"/>
    </source>
</evidence>
<protein>
    <submittedName>
        <fullName evidence="7 9">MFS general substrate transporter</fullName>
    </submittedName>
</protein>
<dbReference type="GO" id="GO:0005886">
    <property type="term" value="C:plasma membrane"/>
    <property type="evidence" value="ECO:0007669"/>
    <property type="project" value="TreeGrafter"/>
</dbReference>
<dbReference type="PROSITE" id="PS50850">
    <property type="entry name" value="MFS"/>
    <property type="match status" value="1"/>
</dbReference>
<feature type="non-terminal residue" evidence="7">
    <location>
        <position position="1"/>
    </location>
</feature>
<dbReference type="InterPro" id="IPR036259">
    <property type="entry name" value="MFS_trans_sf"/>
</dbReference>
<feature type="transmembrane region" description="Helical" evidence="5">
    <location>
        <begin position="271"/>
        <end position="293"/>
    </location>
</feature>
<dbReference type="PANTHER" id="PTHR23501">
    <property type="entry name" value="MAJOR FACILITATOR SUPERFAMILY"/>
    <property type="match status" value="1"/>
</dbReference>
<dbReference type="OrthoDB" id="10021397at2759"/>
<feature type="transmembrane region" description="Helical" evidence="5">
    <location>
        <begin position="313"/>
        <end position="332"/>
    </location>
</feature>
<feature type="transmembrane region" description="Helical" evidence="5">
    <location>
        <begin position="140"/>
        <end position="159"/>
    </location>
</feature>
<feature type="transmembrane region" description="Helical" evidence="5">
    <location>
        <begin position="12"/>
        <end position="29"/>
    </location>
</feature>
<evidence type="ECO:0000313" key="9">
    <source>
        <dbReference type="RefSeq" id="XP_033582611.1"/>
    </source>
</evidence>
<feature type="transmembrane region" description="Helical" evidence="5">
    <location>
        <begin position="414"/>
        <end position="432"/>
    </location>
</feature>
<dbReference type="PROSITE" id="PS00216">
    <property type="entry name" value="SUGAR_TRANSPORT_1"/>
    <property type="match status" value="1"/>
</dbReference>
<dbReference type="Pfam" id="PF07690">
    <property type="entry name" value="MFS_1"/>
    <property type="match status" value="1"/>
</dbReference>
<keyword evidence="8" id="KW-1185">Reference proteome</keyword>
<evidence type="ECO:0000313" key="7">
    <source>
        <dbReference type="EMBL" id="KAF2815647.1"/>
    </source>
</evidence>
<feature type="transmembrane region" description="Helical" evidence="5">
    <location>
        <begin position="480"/>
        <end position="499"/>
    </location>
</feature>
<dbReference type="InterPro" id="IPR011701">
    <property type="entry name" value="MFS"/>
</dbReference>
<dbReference type="Gene3D" id="1.20.1250.20">
    <property type="entry name" value="MFS general substrate transporter like domains"/>
    <property type="match status" value="1"/>
</dbReference>
<feature type="transmembrane region" description="Helical" evidence="5">
    <location>
        <begin position="344"/>
        <end position="362"/>
    </location>
</feature>
<dbReference type="PRINTS" id="PR01036">
    <property type="entry name" value="TCRTETB"/>
</dbReference>
<feature type="transmembrane region" description="Helical" evidence="5">
    <location>
        <begin position="106"/>
        <end position="128"/>
    </location>
</feature>
<reference evidence="7 9" key="1">
    <citation type="journal article" date="2020" name="Stud. Mycol.">
        <title>101 Dothideomycetes genomes: a test case for predicting lifestyles and emergence of pathogens.</title>
        <authorList>
            <person name="Haridas S."/>
            <person name="Albert R."/>
            <person name="Binder M."/>
            <person name="Bloem J."/>
            <person name="Labutti K."/>
            <person name="Salamov A."/>
            <person name="Andreopoulos B."/>
            <person name="Baker S."/>
            <person name="Barry K."/>
            <person name="Bills G."/>
            <person name="Bluhm B."/>
            <person name="Cannon C."/>
            <person name="Castanera R."/>
            <person name="Culley D."/>
            <person name="Daum C."/>
            <person name="Ezra D."/>
            <person name="Gonzalez J."/>
            <person name="Henrissat B."/>
            <person name="Kuo A."/>
            <person name="Liang C."/>
            <person name="Lipzen A."/>
            <person name="Lutzoni F."/>
            <person name="Magnuson J."/>
            <person name="Mondo S."/>
            <person name="Nolan M."/>
            <person name="Ohm R."/>
            <person name="Pangilinan J."/>
            <person name="Park H.-J."/>
            <person name="Ramirez L."/>
            <person name="Alfaro M."/>
            <person name="Sun H."/>
            <person name="Tritt A."/>
            <person name="Yoshinaga Y."/>
            <person name="Zwiers L.-H."/>
            <person name="Turgeon B."/>
            <person name="Goodwin S."/>
            <person name="Spatafora J."/>
            <person name="Crous P."/>
            <person name="Grigoriev I."/>
        </authorList>
    </citation>
    <scope>NUCLEOTIDE SEQUENCE</scope>
    <source>
        <strain evidence="7 9">CBS 304.34</strain>
    </source>
</reference>
<feature type="transmembrane region" description="Helical" evidence="5">
    <location>
        <begin position="368"/>
        <end position="393"/>
    </location>
</feature>
<keyword evidence="2 5" id="KW-0812">Transmembrane</keyword>
<dbReference type="RefSeq" id="XP_033582611.1">
    <property type="nucleotide sequence ID" value="XM_033714558.1"/>
</dbReference>
<feature type="transmembrane region" description="Helical" evidence="5">
    <location>
        <begin position="81"/>
        <end position="100"/>
    </location>
</feature>
<evidence type="ECO:0000259" key="6">
    <source>
        <dbReference type="PROSITE" id="PS50850"/>
    </source>
</evidence>
<evidence type="ECO:0000313" key="8">
    <source>
        <dbReference type="Proteomes" id="UP000504636"/>
    </source>
</evidence>
<reference evidence="9" key="2">
    <citation type="submission" date="2020-04" db="EMBL/GenBank/DDBJ databases">
        <authorList>
            <consortium name="NCBI Genome Project"/>
        </authorList>
    </citation>
    <scope>NUCLEOTIDE SEQUENCE</scope>
    <source>
        <strain evidence="9">CBS 304.34</strain>
    </source>
</reference>
<dbReference type="EMBL" id="MU003693">
    <property type="protein sequence ID" value="KAF2815647.1"/>
    <property type="molecule type" value="Genomic_DNA"/>
</dbReference>
<gene>
    <name evidence="7 9" type="ORF">BDZ99DRAFT_353394</name>
</gene>
<keyword evidence="4 5" id="KW-0472">Membrane</keyword>
<evidence type="ECO:0000256" key="3">
    <source>
        <dbReference type="ARBA" id="ARBA00022989"/>
    </source>
</evidence>
<comment type="subcellular location">
    <subcellularLocation>
        <location evidence="1">Membrane</location>
        <topology evidence="1">Multi-pass membrane protein</topology>
    </subcellularLocation>
</comment>
<accession>A0A6A6Z5V7</accession>
<feature type="transmembrane region" description="Helical" evidence="5">
    <location>
        <begin position="239"/>
        <end position="259"/>
    </location>
</feature>
<feature type="non-terminal residue" evidence="7">
    <location>
        <position position="512"/>
    </location>
</feature>
<sequence length="512" mass="55739">IHDQTNILPTRQLLCVFLALAAAFFTSYFDSNSVGVALPNIGKDLRCASTVLWAGTSAWIANTATQPLVGRLSDIFGRKVVIVTSLFILALGDFLCGFVAKTGPQFYAFRGIAGIGQGGITALCMIIVSDVVTMQKRGRYQGILGICVGLGNSIGPLVAAQFTKHTSWRHTYYLLFPLAIAIALLLILTLPPQNMPKQDLRDTLRKIDYLGIVLSTTGTILMLIPVAGLGSEFKVTSPLVISMFTLGSICMLLFIINEWKYARLPMIPGRLFGTLPLAAMFTQNFLIGGVYFSELFFLPVYFQSVRRFDVAKSASLIIPLVISQSAASGLSGQYSAWTGRNGEVIWFGFVCWTIGAALHLLFNQTTSIVVIVFVLILTGFGVGCIFQPTLVLAQNQSRSEDRAVCVTTRNYIRALGASAGMAIGSGIFSRTLKTSIPKTLPKSTTRAILRSIFSAPLPDKMLAANHQAAMLATYLKACRSVFIFWIALIGFCLCLCLFIKDDGIKKKLEKEE</sequence>
<organism evidence="7">
    <name type="scientific">Mytilinidion resinicola</name>
    <dbReference type="NCBI Taxonomy" id="574789"/>
    <lineage>
        <taxon>Eukaryota</taxon>
        <taxon>Fungi</taxon>
        <taxon>Dikarya</taxon>
        <taxon>Ascomycota</taxon>
        <taxon>Pezizomycotina</taxon>
        <taxon>Dothideomycetes</taxon>
        <taxon>Pleosporomycetidae</taxon>
        <taxon>Mytilinidiales</taxon>
        <taxon>Mytilinidiaceae</taxon>
        <taxon>Mytilinidion</taxon>
    </lineage>
</organism>
<dbReference type="SUPFAM" id="SSF103473">
    <property type="entry name" value="MFS general substrate transporter"/>
    <property type="match status" value="1"/>
</dbReference>
<evidence type="ECO:0000256" key="1">
    <source>
        <dbReference type="ARBA" id="ARBA00004141"/>
    </source>
</evidence>
<dbReference type="AlphaFoldDB" id="A0A6A6Z5V7"/>
<dbReference type="InterPro" id="IPR005829">
    <property type="entry name" value="Sugar_transporter_CS"/>
</dbReference>
<proteinExistence type="predicted"/>
<feature type="transmembrane region" description="Helical" evidence="5">
    <location>
        <begin position="171"/>
        <end position="188"/>
    </location>
</feature>
<name>A0A6A6Z5V7_9PEZI</name>